<evidence type="ECO:0000256" key="1">
    <source>
        <dbReference type="SAM" id="SignalP"/>
    </source>
</evidence>
<protein>
    <submittedName>
        <fullName evidence="3">DUF1566 domain-containing protein</fullName>
    </submittedName>
</protein>
<dbReference type="AlphaFoldDB" id="A0A8J6LZ50"/>
<evidence type="ECO:0000313" key="4">
    <source>
        <dbReference type="Proteomes" id="UP000601768"/>
    </source>
</evidence>
<keyword evidence="1" id="KW-0732">Signal</keyword>
<dbReference type="PANTHER" id="PTHR35812">
    <property type="entry name" value="LIPOPROTEIN"/>
    <property type="match status" value="1"/>
</dbReference>
<feature type="chain" id="PRO_5035198002" evidence="1">
    <location>
        <begin position="21"/>
        <end position="170"/>
    </location>
</feature>
<dbReference type="Proteomes" id="UP000601768">
    <property type="component" value="Unassembled WGS sequence"/>
</dbReference>
<comment type="caution">
    <text evidence="3">The sequence shown here is derived from an EMBL/GenBank/DDBJ whole genome shotgun (WGS) entry which is preliminary data.</text>
</comment>
<dbReference type="EMBL" id="JACNEP010000007">
    <property type="protein sequence ID" value="MBC3766449.1"/>
    <property type="molecule type" value="Genomic_DNA"/>
</dbReference>
<keyword evidence="4" id="KW-1185">Reference proteome</keyword>
<reference evidence="3" key="1">
    <citation type="journal article" date="2018" name="Int. J. Syst. Evol. Microbiol.">
        <title>Neptunicella marina gen. nov., sp. nov., isolated from surface seawater.</title>
        <authorList>
            <person name="Liu X."/>
            <person name="Lai Q."/>
            <person name="Du Y."/>
            <person name="Zhang X."/>
            <person name="Liu Z."/>
            <person name="Sun F."/>
            <person name="Shao Z."/>
        </authorList>
    </citation>
    <scope>NUCLEOTIDE SEQUENCE</scope>
    <source>
        <strain evidence="3">S27-2</strain>
    </source>
</reference>
<reference evidence="3" key="2">
    <citation type="submission" date="2020-08" db="EMBL/GenBank/DDBJ databases">
        <authorList>
            <person name="Lai Q."/>
        </authorList>
    </citation>
    <scope>NUCLEOTIDE SEQUENCE</scope>
    <source>
        <strain evidence="3">S27-2</strain>
    </source>
</reference>
<evidence type="ECO:0000259" key="2">
    <source>
        <dbReference type="Pfam" id="PF07603"/>
    </source>
</evidence>
<organism evidence="3 4">
    <name type="scientific">Neptunicella marina</name>
    <dbReference type="NCBI Taxonomy" id="2125989"/>
    <lineage>
        <taxon>Bacteria</taxon>
        <taxon>Pseudomonadati</taxon>
        <taxon>Pseudomonadota</taxon>
        <taxon>Gammaproteobacteria</taxon>
        <taxon>Alteromonadales</taxon>
        <taxon>Alteromonadaceae</taxon>
        <taxon>Neptunicella</taxon>
    </lineage>
</organism>
<feature type="domain" description="Lcl C-terminal" evidence="2">
    <location>
        <begin position="41"/>
        <end position="167"/>
    </location>
</feature>
<sequence>MKILKIILGTLVLVSAWATADCQNNIPASINEDQYTQITGGMLRDNTNRLLWMRCAIGQTWNQTSGRCTGDAKPMNWQQALQLAHGYVFNQQTGWRLPNMKELNTIVERQCVRPAINEGLFPDTPADDFWTSTPSMTDPTKSWVVAFFNGSNATKTQTLFPYVRLVKTAD</sequence>
<dbReference type="PANTHER" id="PTHR35812:SF1">
    <property type="entry name" value="LIPOPROTEIN"/>
    <property type="match status" value="1"/>
</dbReference>
<gene>
    <name evidence="3" type="ORF">H8B19_11220</name>
</gene>
<name>A0A8J6LZ50_9ALTE</name>
<dbReference type="Pfam" id="PF07603">
    <property type="entry name" value="Lcl_C"/>
    <property type="match status" value="1"/>
</dbReference>
<evidence type="ECO:0000313" key="3">
    <source>
        <dbReference type="EMBL" id="MBC3766449.1"/>
    </source>
</evidence>
<dbReference type="InterPro" id="IPR011460">
    <property type="entry name" value="Lcl_C"/>
</dbReference>
<feature type="signal peptide" evidence="1">
    <location>
        <begin position="1"/>
        <end position="20"/>
    </location>
</feature>
<proteinExistence type="predicted"/>
<accession>A0A8J6LZ50</accession>